<evidence type="ECO:0000313" key="2">
    <source>
        <dbReference type="Proteomes" id="UP000500767"/>
    </source>
</evidence>
<dbReference type="KEGG" id="lck:HN018_19575"/>
<dbReference type="RefSeq" id="WP_171833621.1">
    <property type="nucleotide sequence ID" value="NZ_CP053708.1"/>
</dbReference>
<accession>A0A6M8HTT9</accession>
<gene>
    <name evidence="1" type="ORF">HN018_19575</name>
</gene>
<proteinExistence type="predicted"/>
<dbReference type="EMBL" id="CP053708">
    <property type="protein sequence ID" value="QKE91939.1"/>
    <property type="molecule type" value="Genomic_DNA"/>
</dbReference>
<organism evidence="1 2">
    <name type="scientific">Lichenicola cladoniae</name>
    <dbReference type="NCBI Taxonomy" id="1484109"/>
    <lineage>
        <taxon>Bacteria</taxon>
        <taxon>Pseudomonadati</taxon>
        <taxon>Pseudomonadota</taxon>
        <taxon>Alphaproteobacteria</taxon>
        <taxon>Acetobacterales</taxon>
        <taxon>Acetobacteraceae</taxon>
        <taxon>Lichenicola</taxon>
    </lineage>
</organism>
<keyword evidence="2" id="KW-1185">Reference proteome</keyword>
<reference evidence="1 2" key="1">
    <citation type="journal article" date="2014" name="World J. Microbiol. Biotechnol.">
        <title>Biodiversity and physiological characteristics of Antarctic and Arctic lichens-associated bacteria.</title>
        <authorList>
            <person name="Lee Y.M."/>
            <person name="Kim E.H."/>
            <person name="Lee H.K."/>
            <person name="Hong S.G."/>
        </authorList>
    </citation>
    <scope>NUCLEOTIDE SEQUENCE [LARGE SCALE GENOMIC DNA]</scope>
    <source>
        <strain evidence="1 2">PAMC 26569</strain>
    </source>
</reference>
<sequence>MSAMLTGRDRERLIKVLSLLASDQDGERAAAGWTAARMLRDRGLDWNSLIPAELPAPRLPERMQQTGSQNASASVWSKEIAFLLRRSELLTDYEKKFVRSVATRPWLTPKQVDVLSRTYDRIMDREVGR</sequence>
<name>A0A6M8HTT9_9PROT</name>
<dbReference type="Proteomes" id="UP000500767">
    <property type="component" value="Chromosome"/>
</dbReference>
<evidence type="ECO:0000313" key="1">
    <source>
        <dbReference type="EMBL" id="QKE91939.1"/>
    </source>
</evidence>
<dbReference type="AlphaFoldDB" id="A0A6M8HTT9"/>
<protein>
    <submittedName>
        <fullName evidence="1">Uncharacterized protein</fullName>
    </submittedName>
</protein>